<name>A0A2G9ZFX4_9BACT</name>
<dbReference type="EMBL" id="PCSB01000005">
    <property type="protein sequence ID" value="PIP32065.1"/>
    <property type="molecule type" value="Genomic_DNA"/>
</dbReference>
<gene>
    <name evidence="1" type="ORF">COX24_00215</name>
</gene>
<reference evidence="1 2" key="1">
    <citation type="submission" date="2017-09" db="EMBL/GenBank/DDBJ databases">
        <title>Depth-based differentiation of microbial function through sediment-hosted aquifers and enrichment of novel symbionts in the deep terrestrial subsurface.</title>
        <authorList>
            <person name="Probst A.J."/>
            <person name="Ladd B."/>
            <person name="Jarett J.K."/>
            <person name="Geller-Mcgrath D.E."/>
            <person name="Sieber C.M."/>
            <person name="Emerson J.B."/>
            <person name="Anantharaman K."/>
            <person name="Thomas B.C."/>
            <person name="Malmstrom R."/>
            <person name="Stieglmeier M."/>
            <person name="Klingl A."/>
            <person name="Woyke T."/>
            <person name="Ryan C.M."/>
            <person name="Banfield J.F."/>
        </authorList>
    </citation>
    <scope>NUCLEOTIDE SEQUENCE [LARGE SCALE GENOMIC DNA]</scope>
    <source>
        <strain evidence="1">CG23_combo_of_CG06-09_8_20_14_all_37_87_8</strain>
    </source>
</reference>
<proteinExistence type="predicted"/>
<dbReference type="AlphaFoldDB" id="A0A2G9ZFX4"/>
<comment type="caution">
    <text evidence="1">The sequence shown here is derived from an EMBL/GenBank/DDBJ whole genome shotgun (WGS) entry which is preliminary data.</text>
</comment>
<dbReference type="Proteomes" id="UP000230447">
    <property type="component" value="Unassembled WGS sequence"/>
</dbReference>
<evidence type="ECO:0000313" key="1">
    <source>
        <dbReference type="EMBL" id="PIP32065.1"/>
    </source>
</evidence>
<evidence type="ECO:0000313" key="2">
    <source>
        <dbReference type="Proteomes" id="UP000230447"/>
    </source>
</evidence>
<accession>A0A2G9ZFX4</accession>
<organism evidence="1 2">
    <name type="scientific">bacterium (Candidatus Gribaldobacteria) CG23_combo_of_CG06-09_8_20_14_all_37_87_8</name>
    <dbReference type="NCBI Taxonomy" id="2014278"/>
    <lineage>
        <taxon>Bacteria</taxon>
        <taxon>Candidatus Gribaldobacteria</taxon>
    </lineage>
</organism>
<sequence>MGENEQEAYQNLVKAFYGNGQPSIATNGRARESLLDRIRKGESYLAEKKIDNFDTELRIVNSRKKHCGVEDLEKAEVDSLEAYLQHLIDKTREIKNGSSA</sequence>
<protein>
    <submittedName>
        <fullName evidence="1">Uncharacterized protein</fullName>
    </submittedName>
</protein>